<sequence>MKRIPLAVGIVIALVIGVLFVHPATSLQMQYPFYWLTCGKKPVIASDYTKAYVKPGEYDYGVSFLDSGLYCTEEDAQREGYKPTR</sequence>
<proteinExistence type="predicted"/>
<gene>
    <name evidence="1" type="ORF">ACFPM7_28080</name>
</gene>
<keyword evidence="2" id="KW-1185">Reference proteome</keyword>
<organism evidence="1 2">
    <name type="scientific">Actinokineospora guangxiensis</name>
    <dbReference type="NCBI Taxonomy" id="1490288"/>
    <lineage>
        <taxon>Bacteria</taxon>
        <taxon>Bacillati</taxon>
        <taxon>Actinomycetota</taxon>
        <taxon>Actinomycetes</taxon>
        <taxon>Pseudonocardiales</taxon>
        <taxon>Pseudonocardiaceae</taxon>
        <taxon>Actinokineospora</taxon>
    </lineage>
</organism>
<accession>A0ABW0EXM8</accession>
<evidence type="ECO:0000313" key="2">
    <source>
        <dbReference type="Proteomes" id="UP001596157"/>
    </source>
</evidence>
<dbReference type="RefSeq" id="WP_378250825.1">
    <property type="nucleotide sequence ID" value="NZ_JBHSKF010000019.1"/>
</dbReference>
<dbReference type="EMBL" id="JBHSKF010000019">
    <property type="protein sequence ID" value="MFC5290926.1"/>
    <property type="molecule type" value="Genomic_DNA"/>
</dbReference>
<evidence type="ECO:0000313" key="1">
    <source>
        <dbReference type="EMBL" id="MFC5290926.1"/>
    </source>
</evidence>
<comment type="caution">
    <text evidence="1">The sequence shown here is derived from an EMBL/GenBank/DDBJ whole genome shotgun (WGS) entry which is preliminary data.</text>
</comment>
<dbReference type="Proteomes" id="UP001596157">
    <property type="component" value="Unassembled WGS sequence"/>
</dbReference>
<reference evidence="2" key="1">
    <citation type="journal article" date="2019" name="Int. J. Syst. Evol. Microbiol.">
        <title>The Global Catalogue of Microorganisms (GCM) 10K type strain sequencing project: providing services to taxonomists for standard genome sequencing and annotation.</title>
        <authorList>
            <consortium name="The Broad Institute Genomics Platform"/>
            <consortium name="The Broad Institute Genome Sequencing Center for Infectious Disease"/>
            <person name="Wu L."/>
            <person name="Ma J."/>
        </authorList>
    </citation>
    <scope>NUCLEOTIDE SEQUENCE [LARGE SCALE GENOMIC DNA]</scope>
    <source>
        <strain evidence="2">CCUG 59778</strain>
    </source>
</reference>
<name>A0ABW0EXM8_9PSEU</name>
<protein>
    <submittedName>
        <fullName evidence="1">Uncharacterized protein</fullName>
    </submittedName>
</protein>